<comment type="caution">
    <text evidence="1">The sequence shown here is derived from an EMBL/GenBank/DDBJ whole genome shotgun (WGS) entry which is preliminary data.</text>
</comment>
<dbReference type="SUPFAM" id="SSF51197">
    <property type="entry name" value="Clavaminate synthase-like"/>
    <property type="match status" value="1"/>
</dbReference>
<dbReference type="Pfam" id="PF05721">
    <property type="entry name" value="PhyH"/>
    <property type="match status" value="1"/>
</dbReference>
<dbReference type="Proteomes" id="UP001187682">
    <property type="component" value="Unassembled WGS sequence"/>
</dbReference>
<dbReference type="EMBL" id="ONZQ02000017">
    <property type="protein sequence ID" value="SPO06772.1"/>
    <property type="molecule type" value="Genomic_DNA"/>
</dbReference>
<reference evidence="1" key="1">
    <citation type="submission" date="2018-03" db="EMBL/GenBank/DDBJ databases">
        <authorList>
            <person name="Guldener U."/>
        </authorList>
    </citation>
    <scope>NUCLEOTIDE SEQUENCE</scope>
</reference>
<accession>A0AAE8N5X7</accession>
<keyword evidence="2" id="KW-1185">Reference proteome</keyword>
<sequence length="337" mass="37275">MTVPTSTPSKPTLDGVELYVNDGLLRPDEVAPLHPSSPSEPVEQLYKRYAADGYLFLRGLIPREDVLDARKSYFSALEPTLFLEPNLPVVDGIFNSSSSRDDFPGIGSGQLDLDPGSPAARFVDAAVKSHTDSWYIGSKEEGITGFCNHPAILEFVARFTGWAENTLTVRRTLLRNNTPGNHAIGVHYDQIYMRYGEPTSVTVWVPIGDVKLEGGGLIYLEEGYKIGERMEKEFNKKARADGMSEDEVRNAFNANMLSSGVLSEEPREFANTHGKKWLVAAYEAGDVVLHGAHTIHASTVNHDPEGCIRLATDLRFVDSSKPWDTRWDKDFEIGDGV</sequence>
<evidence type="ECO:0000313" key="2">
    <source>
        <dbReference type="Proteomes" id="UP001187682"/>
    </source>
</evidence>
<organism evidence="1 2">
    <name type="scientific">Cephalotrichum gorgonifer</name>
    <dbReference type="NCBI Taxonomy" id="2041049"/>
    <lineage>
        <taxon>Eukaryota</taxon>
        <taxon>Fungi</taxon>
        <taxon>Dikarya</taxon>
        <taxon>Ascomycota</taxon>
        <taxon>Pezizomycotina</taxon>
        <taxon>Sordariomycetes</taxon>
        <taxon>Hypocreomycetidae</taxon>
        <taxon>Microascales</taxon>
        <taxon>Microascaceae</taxon>
        <taxon>Cephalotrichum</taxon>
    </lineage>
</organism>
<dbReference type="InterPro" id="IPR008775">
    <property type="entry name" value="Phytyl_CoA_dOase-like"/>
</dbReference>
<evidence type="ECO:0000313" key="1">
    <source>
        <dbReference type="EMBL" id="SPO06772.1"/>
    </source>
</evidence>
<protein>
    <recommendedName>
        <fullName evidence="3">Phytanoyl-CoA hydroxylase</fullName>
    </recommendedName>
</protein>
<dbReference type="PANTHER" id="PTHR40128:SF1">
    <property type="entry name" value="PHYTANOYL-COA HYDROXYLASE"/>
    <property type="match status" value="1"/>
</dbReference>
<evidence type="ECO:0008006" key="3">
    <source>
        <dbReference type="Google" id="ProtNLM"/>
    </source>
</evidence>
<name>A0AAE8N5X7_9PEZI</name>
<dbReference type="PANTHER" id="PTHR40128">
    <property type="entry name" value="EXPRESSED PROTEIN"/>
    <property type="match status" value="1"/>
</dbReference>
<dbReference type="Gene3D" id="2.60.120.620">
    <property type="entry name" value="q2cbj1_9rhob like domain"/>
    <property type="match status" value="1"/>
</dbReference>
<gene>
    <name evidence="1" type="ORF">DNG_09466</name>
</gene>
<proteinExistence type="predicted"/>
<dbReference type="AlphaFoldDB" id="A0AAE8N5X7"/>